<name>A0ABN2EQ85_9ACTN</name>
<keyword evidence="3" id="KW-1185">Reference proteome</keyword>
<evidence type="ECO:0000313" key="3">
    <source>
        <dbReference type="Proteomes" id="UP001500064"/>
    </source>
</evidence>
<accession>A0ABN2EQ85</accession>
<dbReference type="EMBL" id="BAAAMU010000003">
    <property type="protein sequence ID" value="GAA1614228.1"/>
    <property type="molecule type" value="Genomic_DNA"/>
</dbReference>
<protein>
    <submittedName>
        <fullName evidence="2">Uncharacterized protein</fullName>
    </submittedName>
</protein>
<gene>
    <name evidence="2" type="ORF">GCM10009733_008020</name>
</gene>
<organism evidence="2 3">
    <name type="scientific">Nonomuraea maheshkhaliensis</name>
    <dbReference type="NCBI Taxonomy" id="419590"/>
    <lineage>
        <taxon>Bacteria</taxon>
        <taxon>Bacillati</taxon>
        <taxon>Actinomycetota</taxon>
        <taxon>Actinomycetes</taxon>
        <taxon>Streptosporangiales</taxon>
        <taxon>Streptosporangiaceae</taxon>
        <taxon>Nonomuraea</taxon>
    </lineage>
</organism>
<feature type="region of interest" description="Disordered" evidence="1">
    <location>
        <begin position="89"/>
        <end position="124"/>
    </location>
</feature>
<evidence type="ECO:0000313" key="2">
    <source>
        <dbReference type="EMBL" id="GAA1614228.1"/>
    </source>
</evidence>
<evidence type="ECO:0000256" key="1">
    <source>
        <dbReference type="SAM" id="MobiDB-lite"/>
    </source>
</evidence>
<sequence length="124" mass="13742">MFPLNLGLERGPELNGRGNGPDLSGCRRVYFSTTAELPNRWRIVYIEGASAPRGTARPIQVVAVGARNAMAVYKSAAIRLAQQRLSAATLRSRSAYESPSPDEGREKAKRARQAQAPHRQQRRR</sequence>
<dbReference type="Proteomes" id="UP001500064">
    <property type="component" value="Unassembled WGS sequence"/>
</dbReference>
<comment type="caution">
    <text evidence="2">The sequence shown here is derived from an EMBL/GenBank/DDBJ whole genome shotgun (WGS) entry which is preliminary data.</text>
</comment>
<proteinExistence type="predicted"/>
<reference evidence="2 3" key="1">
    <citation type="journal article" date="2019" name="Int. J. Syst. Evol. Microbiol.">
        <title>The Global Catalogue of Microorganisms (GCM) 10K type strain sequencing project: providing services to taxonomists for standard genome sequencing and annotation.</title>
        <authorList>
            <consortium name="The Broad Institute Genomics Platform"/>
            <consortium name="The Broad Institute Genome Sequencing Center for Infectious Disease"/>
            <person name="Wu L."/>
            <person name="Ma J."/>
        </authorList>
    </citation>
    <scope>NUCLEOTIDE SEQUENCE [LARGE SCALE GENOMIC DNA]</scope>
    <source>
        <strain evidence="2 3">JCM 13929</strain>
    </source>
</reference>